<evidence type="ECO:0000313" key="3">
    <source>
        <dbReference type="Proteomes" id="UP001209878"/>
    </source>
</evidence>
<comment type="caution">
    <text evidence="2">The sequence shown here is derived from an EMBL/GenBank/DDBJ whole genome shotgun (WGS) entry which is preliminary data.</text>
</comment>
<feature type="compositionally biased region" description="Acidic residues" evidence="1">
    <location>
        <begin position="29"/>
        <end position="42"/>
    </location>
</feature>
<dbReference type="AlphaFoldDB" id="A0AAD9PCQ9"/>
<dbReference type="EMBL" id="JAODUO010000037">
    <property type="protein sequence ID" value="KAK2192182.1"/>
    <property type="molecule type" value="Genomic_DNA"/>
</dbReference>
<sequence>MTLLDEASEETDTTGGCEVTNMLVTSDGEPQEQDCDGYDDDMGPLVIDTAPMSPEREPLKADRKKHEHSEVHEPLHDLDINQQDSLNQHAGYFDESTSQNDALNSTTGTLGSVSWSSSALSPSDLPKNKNGGRLISPSKTRRKSDKILLTCEVALTSQIL</sequence>
<protein>
    <submittedName>
        <fullName evidence="2">Uncharacterized protein</fullName>
    </submittedName>
</protein>
<reference evidence="2" key="1">
    <citation type="journal article" date="2023" name="Mol. Biol. Evol.">
        <title>Third-Generation Sequencing Reveals the Adaptive Role of the Epigenome in Three Deep-Sea Polychaetes.</title>
        <authorList>
            <person name="Perez M."/>
            <person name="Aroh O."/>
            <person name="Sun Y."/>
            <person name="Lan Y."/>
            <person name="Juniper S.K."/>
            <person name="Young C.R."/>
            <person name="Angers B."/>
            <person name="Qian P.Y."/>
        </authorList>
    </citation>
    <scope>NUCLEOTIDE SEQUENCE</scope>
    <source>
        <strain evidence="2">R07B-5</strain>
    </source>
</reference>
<dbReference type="Proteomes" id="UP001209878">
    <property type="component" value="Unassembled WGS sequence"/>
</dbReference>
<organism evidence="2 3">
    <name type="scientific">Ridgeia piscesae</name>
    <name type="common">Tubeworm</name>
    <dbReference type="NCBI Taxonomy" id="27915"/>
    <lineage>
        <taxon>Eukaryota</taxon>
        <taxon>Metazoa</taxon>
        <taxon>Spiralia</taxon>
        <taxon>Lophotrochozoa</taxon>
        <taxon>Annelida</taxon>
        <taxon>Polychaeta</taxon>
        <taxon>Sedentaria</taxon>
        <taxon>Canalipalpata</taxon>
        <taxon>Sabellida</taxon>
        <taxon>Siboglinidae</taxon>
        <taxon>Ridgeia</taxon>
    </lineage>
</organism>
<feature type="compositionally biased region" description="Basic and acidic residues" evidence="1">
    <location>
        <begin position="67"/>
        <end position="79"/>
    </location>
</feature>
<proteinExistence type="predicted"/>
<evidence type="ECO:0000313" key="2">
    <source>
        <dbReference type="EMBL" id="KAK2192182.1"/>
    </source>
</evidence>
<feature type="compositionally biased region" description="Polar residues" evidence="1">
    <location>
        <begin position="95"/>
        <end position="104"/>
    </location>
</feature>
<evidence type="ECO:0000256" key="1">
    <source>
        <dbReference type="SAM" id="MobiDB-lite"/>
    </source>
</evidence>
<keyword evidence="3" id="KW-1185">Reference proteome</keyword>
<name>A0AAD9PCQ9_RIDPI</name>
<feature type="region of interest" description="Disordered" evidence="1">
    <location>
        <begin position="1"/>
        <end position="141"/>
    </location>
</feature>
<accession>A0AAD9PCQ9</accession>
<gene>
    <name evidence="2" type="ORF">NP493_37g08009</name>
</gene>
<feature type="compositionally biased region" description="Acidic residues" evidence="1">
    <location>
        <begin position="1"/>
        <end position="12"/>
    </location>
</feature>
<feature type="compositionally biased region" description="Low complexity" evidence="1">
    <location>
        <begin position="105"/>
        <end position="125"/>
    </location>
</feature>